<keyword evidence="3" id="KW-1185">Reference proteome</keyword>
<feature type="region of interest" description="Disordered" evidence="1">
    <location>
        <begin position="685"/>
        <end position="789"/>
    </location>
</feature>
<dbReference type="Pfam" id="PF14646">
    <property type="entry name" value="MYCBPAP"/>
    <property type="match status" value="2"/>
</dbReference>
<dbReference type="PANTHER" id="PTHR48421:SF1">
    <property type="entry name" value="MYCBP-ASSOCIATED PROTEIN"/>
    <property type="match status" value="1"/>
</dbReference>
<name>A0AAD5TKI4_9FUNG</name>
<dbReference type="Proteomes" id="UP001212152">
    <property type="component" value="Unassembled WGS sequence"/>
</dbReference>
<dbReference type="Gene3D" id="2.60.40.10">
    <property type="entry name" value="Immunoglobulins"/>
    <property type="match status" value="1"/>
</dbReference>
<evidence type="ECO:0000313" key="3">
    <source>
        <dbReference type="Proteomes" id="UP001212152"/>
    </source>
</evidence>
<dbReference type="AlphaFoldDB" id="A0AAD5TKI4"/>
<proteinExistence type="predicted"/>
<gene>
    <name evidence="2" type="ORF">HDU87_004175</name>
</gene>
<organism evidence="2 3">
    <name type="scientific">Geranomyces variabilis</name>
    <dbReference type="NCBI Taxonomy" id="109894"/>
    <lineage>
        <taxon>Eukaryota</taxon>
        <taxon>Fungi</taxon>
        <taxon>Fungi incertae sedis</taxon>
        <taxon>Chytridiomycota</taxon>
        <taxon>Chytridiomycota incertae sedis</taxon>
        <taxon>Chytridiomycetes</taxon>
        <taxon>Spizellomycetales</taxon>
        <taxon>Powellomycetaceae</taxon>
        <taxon>Geranomyces</taxon>
    </lineage>
</organism>
<feature type="region of interest" description="Disordered" evidence="1">
    <location>
        <begin position="99"/>
        <end position="122"/>
    </location>
</feature>
<dbReference type="EMBL" id="JADGJQ010000030">
    <property type="protein sequence ID" value="KAJ3177893.1"/>
    <property type="molecule type" value="Genomic_DNA"/>
</dbReference>
<protein>
    <submittedName>
        <fullName evidence="2">Uncharacterized protein</fullName>
    </submittedName>
</protein>
<feature type="compositionally biased region" description="Low complexity" evidence="1">
    <location>
        <begin position="722"/>
        <end position="778"/>
    </location>
</feature>
<reference evidence="2" key="1">
    <citation type="submission" date="2020-05" db="EMBL/GenBank/DDBJ databases">
        <title>Phylogenomic resolution of chytrid fungi.</title>
        <authorList>
            <person name="Stajich J.E."/>
            <person name="Amses K."/>
            <person name="Simmons R."/>
            <person name="Seto K."/>
            <person name="Myers J."/>
            <person name="Bonds A."/>
            <person name="Quandt C.A."/>
            <person name="Barry K."/>
            <person name="Liu P."/>
            <person name="Grigoriev I."/>
            <person name="Longcore J.E."/>
            <person name="James T.Y."/>
        </authorList>
    </citation>
    <scope>NUCLEOTIDE SEQUENCE</scope>
    <source>
        <strain evidence="2">JEL0379</strain>
    </source>
</reference>
<feature type="compositionally biased region" description="Acidic residues" evidence="1">
    <location>
        <begin position="344"/>
        <end position="354"/>
    </location>
</feature>
<feature type="region of interest" description="Disordered" evidence="1">
    <location>
        <begin position="338"/>
        <end position="358"/>
    </location>
</feature>
<accession>A0AAD5TKI4</accession>
<evidence type="ECO:0000313" key="2">
    <source>
        <dbReference type="EMBL" id="KAJ3177893.1"/>
    </source>
</evidence>
<dbReference type="PANTHER" id="PTHR48421">
    <property type="entry name" value="MYCBP-ASSOCIATED PROTEIN"/>
    <property type="match status" value="1"/>
</dbReference>
<sequence>MSLPPADRAALDRLADNLGVGPVQSTSPTKKLIMVAKKFPPDLMGEDLQYTHPERKSIPVSVLSKREHGPRRTRQGHIVEHTLLGDAKDFEAMERELEGYTSGSSSEDDEVLTAPNADMPPDATMARGYRASMVQRLAVDESKRKQAEEKRMWLSQLHIFQRYREVREEHALKNWQRHSIQWQRTEALLAKKSQRTSSNLLMARLGEYRERLEAHELVETALRLLDEEHVDFWKMGLRLGSDLLGLTMPIPRGGPRQIERVRTYEDRTRTKSAVGRRQPPNAKFDMYGDIISLFDPFYSHGDSGYLALQGHNNVISPRLYSLASTYVSALDTRRSSAAHFAHEEDAEEPEDDTGVNENAQSDVTGCGSSGPQLMLAVNRLAFRVVLDQVDTSVLTVYNRGSTACEFEWVKIQRPNPLGVKAIYDPTQRFFFYHKSGVIQPGSAYDFHIIFKSAAPGIYTEQWELMTTPLLESQPVLTLQGIAVAVDFNAGKRRALEAKLIRAQALTSAKAIIESLLSGIKPRVVSARSLRRLANTRDEQTFVKRNKELGLYYVPKIFVRFEALAEEALGAGAGSEGWKWDRSVASLSNLIAQIQDADTQSTFLRRLNSLIDAAGMKPTETMESLLRVIAYDFLSALAEEIADVSDALRRRFQLPLMRAAARFDHGDASSEDVFDGQAAAPQLPQAQAPLSQPAPLPPAQEPANARKPTPPVGTPGEEKSSKKASGPSAAAGKKGAAAAAPATAPAGGKGKPGTTPAAPAAAAATAAPPTATLPATTKASKTDAEAEQAPVRAPLVLAKVTAKQKVKPDSSRGWNRERKLAEDAYLVAFRAETQKVIGNSFTRMCELFEDAGSAF</sequence>
<dbReference type="InterPro" id="IPR013783">
    <property type="entry name" value="Ig-like_fold"/>
</dbReference>
<evidence type="ECO:0000256" key="1">
    <source>
        <dbReference type="SAM" id="MobiDB-lite"/>
    </source>
</evidence>
<dbReference type="InterPro" id="IPR032707">
    <property type="entry name" value="MYCBPAP"/>
</dbReference>
<comment type="caution">
    <text evidence="2">The sequence shown here is derived from an EMBL/GenBank/DDBJ whole genome shotgun (WGS) entry which is preliminary data.</text>
</comment>